<feature type="compositionally biased region" description="Low complexity" evidence="1">
    <location>
        <begin position="357"/>
        <end position="367"/>
    </location>
</feature>
<organism evidence="2 3">
    <name type="scientific">Fusarium oxysporum f. sp. conglutinans</name>
    <dbReference type="NCBI Taxonomy" id="100902"/>
    <lineage>
        <taxon>Eukaryota</taxon>
        <taxon>Fungi</taxon>
        <taxon>Dikarya</taxon>
        <taxon>Ascomycota</taxon>
        <taxon>Pezizomycotina</taxon>
        <taxon>Sordariomycetes</taxon>
        <taxon>Hypocreomycetidae</taxon>
        <taxon>Hypocreales</taxon>
        <taxon>Nectriaceae</taxon>
        <taxon>Fusarium</taxon>
        <taxon>Fusarium oxysporum species complex</taxon>
    </lineage>
</organism>
<reference evidence="2 3" key="1">
    <citation type="journal article" date="2020" name="bioRxiv">
        <title>A chromosome-scale genome assembly for the Fusarium oxysporum strain Fo5176 to establish a model Arabidopsis-fungal pathosystem.</title>
        <authorList>
            <person name="Fokkens L."/>
            <person name="Guo L."/>
            <person name="Dora S."/>
            <person name="Wang B."/>
            <person name="Ye K."/>
            <person name="Sanchez-Rodriguez C."/>
            <person name="Croll D."/>
        </authorList>
    </citation>
    <scope>NUCLEOTIDE SEQUENCE [LARGE SCALE GENOMIC DNA]</scope>
    <source>
        <strain evidence="2 3">Fo5176</strain>
    </source>
</reference>
<dbReference type="EMBL" id="JACDXP010000009">
    <property type="protein sequence ID" value="KAF6518561.1"/>
    <property type="molecule type" value="Genomic_DNA"/>
</dbReference>
<gene>
    <name evidence="2" type="ORF">HZS61_016935</name>
</gene>
<feature type="compositionally biased region" description="Basic and acidic residues" evidence="1">
    <location>
        <begin position="160"/>
        <end position="172"/>
    </location>
</feature>
<comment type="caution">
    <text evidence="2">The sequence shown here is derived from an EMBL/GenBank/DDBJ whole genome shotgun (WGS) entry which is preliminary data.</text>
</comment>
<evidence type="ECO:0000256" key="1">
    <source>
        <dbReference type="SAM" id="MobiDB-lite"/>
    </source>
</evidence>
<proteinExistence type="predicted"/>
<dbReference type="InterPro" id="IPR022698">
    <property type="entry name" value="OrsD"/>
</dbReference>
<feature type="region of interest" description="Disordered" evidence="1">
    <location>
        <begin position="596"/>
        <end position="621"/>
    </location>
</feature>
<feature type="region of interest" description="Disordered" evidence="1">
    <location>
        <begin position="804"/>
        <end position="838"/>
    </location>
</feature>
<accession>A0A8H6GJD9</accession>
<sequence>MEPFICSPEYPFAICKKCKVGFVASEIGNHLNRKHGNISRKEKQRIIQAIAAHASIAKNQDEVKGWLLPPPSINPHEFIKPPRYDGLGCNHCIYVVRDMRRMKKHQRVEHGWVNHQKKGRHRQAQGESQSVPWRTGVQCQQICHWGHGKRWFEVGRHSGVEDETSARRPHQEEAEEGDELKSRAEFLNKIQQEDRDQFESEANARIQAASDKWEAERWLNRCGWPRYLEGVGRDEIRALLQPIGDNEPVLQRMWEIFERVLDEAYTATSRCFPGAAELFEIERREASITTDKPFQGLMEPDSWERYKAWWKTLMSIWKRLESWHNGREGSRSDNNSNHSDDSSNDSSDDSSDDSSGDDVVSGVGRSNHGSTRGQRPSYRMTIRQEELWKAFDRGVTQVVNGTDRDGQYTADRLQRDCLDVVVQFLDHPFKNGNHYESIIIGALAIMGFDREGGGWVPAINYTPIYSAVIKVARYLVLYQSMLERDRQKAQLRQWMGERQAEEEGRGIIPHRPRQGPAVHDADSRGGGCRPDADELDHQYANVWKADPVYNARNRKDRLAWRPDHSRSGQDHDGGDIRYVAQFNNRGATDIGAVGNRKDRAERTPVQSAVGDIKGGGDEEEDDIALPRIPWSKIEDRHGESALGHSFIKDEENQSWITAGEGWTRQQIISSSARYKAWISKPSPDEEAGEACPYKERAVRAYSQMVEQFRAQMFVLMHMLGGQPARSTEILGLRMWNTANGGIRNIFIHEGMVCFVTMYHKGFRQSDSIKVIHRYLPRENVQGRIKKKRRQSAFLWADEVVSEHGGKDGKGGFSKVRAAGISNNDDKAESQSQQEREEEEAAFMDWFREKKWINDRARRALQRYSTQFSSQELNISGWRQMAIGISNRYFNKVFETDDDGDELDEDGNGSFIDSIYDLQAGHGSHIAGLIYARLFGQGELGTIRSREKFRKIRSRIRKYKSEEK</sequence>
<feature type="region of interest" description="Disordered" evidence="1">
    <location>
        <begin position="500"/>
        <end position="527"/>
    </location>
</feature>
<dbReference type="Pfam" id="PF12013">
    <property type="entry name" value="OrsD"/>
    <property type="match status" value="1"/>
</dbReference>
<protein>
    <submittedName>
        <fullName evidence="2">Uncharacterized protein</fullName>
    </submittedName>
</protein>
<dbReference type="Proteomes" id="UP000593570">
    <property type="component" value="Unassembled WGS sequence"/>
</dbReference>
<feature type="region of interest" description="Disordered" evidence="1">
    <location>
        <begin position="160"/>
        <end position="182"/>
    </location>
</feature>
<feature type="compositionally biased region" description="Acidic residues" evidence="1">
    <location>
        <begin position="342"/>
        <end position="356"/>
    </location>
</feature>
<evidence type="ECO:0000313" key="3">
    <source>
        <dbReference type="Proteomes" id="UP000593570"/>
    </source>
</evidence>
<evidence type="ECO:0000313" key="2">
    <source>
        <dbReference type="EMBL" id="KAF6518561.1"/>
    </source>
</evidence>
<dbReference type="AlphaFoldDB" id="A0A8H6GJD9"/>
<feature type="region of interest" description="Disordered" evidence="1">
    <location>
        <begin position="326"/>
        <end position="377"/>
    </location>
</feature>
<name>A0A8H6GJD9_FUSOX</name>